<evidence type="ECO:0000313" key="4">
    <source>
        <dbReference type="EMBL" id="GAU24559.1"/>
    </source>
</evidence>
<name>A0A2Z6MZH5_TRISU</name>
<evidence type="ECO:0000256" key="2">
    <source>
        <dbReference type="SAM" id="MobiDB-lite"/>
    </source>
</evidence>
<dbReference type="InterPro" id="IPR001878">
    <property type="entry name" value="Znf_CCHC"/>
</dbReference>
<dbReference type="InterPro" id="IPR054722">
    <property type="entry name" value="PolX-like_BBD"/>
</dbReference>
<dbReference type="GO" id="GO:0003676">
    <property type="term" value="F:nucleic acid binding"/>
    <property type="evidence" value="ECO:0007669"/>
    <property type="project" value="InterPro"/>
</dbReference>
<feature type="domain" description="CCHC-type" evidence="3">
    <location>
        <begin position="334"/>
        <end position="348"/>
    </location>
</feature>
<evidence type="ECO:0000313" key="5">
    <source>
        <dbReference type="Proteomes" id="UP000242715"/>
    </source>
</evidence>
<accession>A0A2Z6MZH5</accession>
<dbReference type="AlphaFoldDB" id="A0A2Z6MZH5"/>
<dbReference type="GO" id="GO:0008270">
    <property type="term" value="F:zinc ion binding"/>
    <property type="evidence" value="ECO:0007669"/>
    <property type="project" value="UniProtKB-KW"/>
</dbReference>
<keyword evidence="1" id="KW-0863">Zinc-finger</keyword>
<protein>
    <recommendedName>
        <fullName evidence="3">CCHC-type domain-containing protein</fullName>
    </recommendedName>
</protein>
<keyword evidence="1" id="KW-0479">Metal-binding</keyword>
<evidence type="ECO:0000259" key="3">
    <source>
        <dbReference type="PROSITE" id="PS50158"/>
    </source>
</evidence>
<gene>
    <name evidence="4" type="ORF">TSUD_149000</name>
</gene>
<dbReference type="Pfam" id="PF22936">
    <property type="entry name" value="Pol_BBD"/>
    <property type="match status" value="1"/>
</dbReference>
<proteinExistence type="predicted"/>
<organism evidence="4 5">
    <name type="scientific">Trifolium subterraneum</name>
    <name type="common">Subterranean clover</name>
    <dbReference type="NCBI Taxonomy" id="3900"/>
    <lineage>
        <taxon>Eukaryota</taxon>
        <taxon>Viridiplantae</taxon>
        <taxon>Streptophyta</taxon>
        <taxon>Embryophyta</taxon>
        <taxon>Tracheophyta</taxon>
        <taxon>Spermatophyta</taxon>
        <taxon>Magnoliopsida</taxon>
        <taxon>eudicotyledons</taxon>
        <taxon>Gunneridae</taxon>
        <taxon>Pentapetalae</taxon>
        <taxon>rosids</taxon>
        <taxon>fabids</taxon>
        <taxon>Fabales</taxon>
        <taxon>Fabaceae</taxon>
        <taxon>Papilionoideae</taxon>
        <taxon>50 kb inversion clade</taxon>
        <taxon>NPAAA clade</taxon>
        <taxon>Hologalegina</taxon>
        <taxon>IRL clade</taxon>
        <taxon>Trifolieae</taxon>
        <taxon>Trifolium</taxon>
    </lineage>
</organism>
<dbReference type="Pfam" id="PF14223">
    <property type="entry name" value="Retrotran_gag_2"/>
    <property type="match status" value="1"/>
</dbReference>
<dbReference type="PANTHER" id="PTHR47592">
    <property type="entry name" value="PBF68 PROTEIN"/>
    <property type="match status" value="1"/>
</dbReference>
<dbReference type="Proteomes" id="UP000242715">
    <property type="component" value="Unassembled WGS sequence"/>
</dbReference>
<reference evidence="5" key="1">
    <citation type="journal article" date="2017" name="Front. Plant Sci.">
        <title>Climate Clever Clovers: New Paradigm to Reduce the Environmental Footprint of Ruminants by Breeding Low Methanogenic Forages Utilizing Haplotype Variation.</title>
        <authorList>
            <person name="Kaur P."/>
            <person name="Appels R."/>
            <person name="Bayer P.E."/>
            <person name="Keeble-Gagnere G."/>
            <person name="Wang J."/>
            <person name="Hirakawa H."/>
            <person name="Shirasawa K."/>
            <person name="Vercoe P."/>
            <person name="Stefanova K."/>
            <person name="Durmic Z."/>
            <person name="Nichols P."/>
            <person name="Revell C."/>
            <person name="Isobe S.N."/>
            <person name="Edwards D."/>
            <person name="Erskine W."/>
        </authorList>
    </citation>
    <scope>NUCLEOTIDE SEQUENCE [LARGE SCALE GENOMIC DNA]</scope>
    <source>
        <strain evidence="5">cv. Daliak</strain>
    </source>
</reference>
<keyword evidence="5" id="KW-1185">Reference proteome</keyword>
<sequence>MFRGTAQKLCKQTINHEVPMIKQLSYNCIPICYCTVEIGQRLHLLEWYYDTTRIDITISILTQRAGNDVEKSDNGKNVDDSQKFDDSGAGSSTVVNYSKSLPDVSKIEVFEGQNFRRWAELVFSLLDVKGVTSALTVAEPDEAKADPKIVEGWKHANKVCRYTILSTLSNNLFDVYCSYKGAKEIWDNLTIKYTAEDATKQKFVVGNYLRWQMVEDKEIKAQINEYYKLLEELKAEKIDLPDVFVTGALVEKLPSSWNDYKQQLKHKHTQMSLADLIKHVIIEDASRKECDVARAKTLESRANLIQNNAHKKKRYENRIDPVLRVTNPSFKANCYVCGKPGHKAYHCRYRKTNNMPPKPKANLILGDDKKNDDDDDDIIAAVISEVNVVSDVKKWVVDSGATRHICANKAVFTSYTSVGDDEDQVYLGDSRTAAVIGKGKVSLKLTSRKTLALSDVMCQLSGPI</sequence>
<dbReference type="EMBL" id="DF973292">
    <property type="protein sequence ID" value="GAU24559.1"/>
    <property type="molecule type" value="Genomic_DNA"/>
</dbReference>
<keyword evidence="1" id="KW-0862">Zinc</keyword>
<feature type="region of interest" description="Disordered" evidence="2">
    <location>
        <begin position="68"/>
        <end position="91"/>
    </location>
</feature>
<dbReference type="OrthoDB" id="1740512at2759"/>
<dbReference type="PANTHER" id="PTHR47592:SF27">
    <property type="entry name" value="OS08G0421700 PROTEIN"/>
    <property type="match status" value="1"/>
</dbReference>
<feature type="compositionally biased region" description="Basic and acidic residues" evidence="2">
    <location>
        <begin position="68"/>
        <end position="86"/>
    </location>
</feature>
<dbReference type="PROSITE" id="PS50158">
    <property type="entry name" value="ZF_CCHC"/>
    <property type="match status" value="1"/>
</dbReference>
<evidence type="ECO:0000256" key="1">
    <source>
        <dbReference type="PROSITE-ProRule" id="PRU00047"/>
    </source>
</evidence>